<keyword evidence="3" id="KW-1185">Reference proteome</keyword>
<name>A0AAV9RGD0_9TELE</name>
<gene>
    <name evidence="2" type="ORF">CRENBAI_006940</name>
</gene>
<feature type="compositionally biased region" description="Polar residues" evidence="1">
    <location>
        <begin position="213"/>
        <end position="222"/>
    </location>
</feature>
<accession>A0AAV9RGD0</accession>
<feature type="non-terminal residue" evidence="2">
    <location>
        <position position="1"/>
    </location>
</feature>
<dbReference type="Proteomes" id="UP001311232">
    <property type="component" value="Unassembled WGS sequence"/>
</dbReference>
<dbReference type="AlphaFoldDB" id="A0AAV9RGD0"/>
<evidence type="ECO:0000256" key="1">
    <source>
        <dbReference type="SAM" id="MobiDB-lite"/>
    </source>
</evidence>
<feature type="compositionally biased region" description="Basic and acidic residues" evidence="1">
    <location>
        <begin position="14"/>
        <end position="24"/>
    </location>
</feature>
<dbReference type="EMBL" id="JAHHUM010001883">
    <property type="protein sequence ID" value="KAK5607983.1"/>
    <property type="molecule type" value="Genomic_DNA"/>
</dbReference>
<reference evidence="2 3" key="1">
    <citation type="submission" date="2021-06" db="EMBL/GenBank/DDBJ databases">
        <authorList>
            <person name="Palmer J.M."/>
        </authorList>
    </citation>
    <scope>NUCLEOTIDE SEQUENCE [LARGE SCALE GENOMIC DNA]</scope>
    <source>
        <strain evidence="2 3">MEX-2019</strain>
        <tissue evidence="2">Muscle</tissue>
    </source>
</reference>
<organism evidence="2 3">
    <name type="scientific">Crenichthys baileyi</name>
    <name type="common">White River springfish</name>
    <dbReference type="NCBI Taxonomy" id="28760"/>
    <lineage>
        <taxon>Eukaryota</taxon>
        <taxon>Metazoa</taxon>
        <taxon>Chordata</taxon>
        <taxon>Craniata</taxon>
        <taxon>Vertebrata</taxon>
        <taxon>Euteleostomi</taxon>
        <taxon>Actinopterygii</taxon>
        <taxon>Neopterygii</taxon>
        <taxon>Teleostei</taxon>
        <taxon>Neoteleostei</taxon>
        <taxon>Acanthomorphata</taxon>
        <taxon>Ovalentaria</taxon>
        <taxon>Atherinomorphae</taxon>
        <taxon>Cyprinodontiformes</taxon>
        <taxon>Goodeidae</taxon>
        <taxon>Crenichthys</taxon>
    </lineage>
</organism>
<sequence>IQKQAWGALRQTQRRLEATVRGEEPGEPGETTQQPQCRSLRELQRRAHRPRRQPTTREQIIQRGPSNPRPPTNRGLTEPGSSGTCEAPTRTEPAHTRAPSPGHRKPPTHQWAEAPATGRECTDTPEGPPVDPGGGPLHSGVETGRRPEPSVQTWARYCPYMNNPSPNPPPRPRYPHDPLPNLKTGPKKKRRSTWSKHASQPEPPVDETVPTPSIFTLLSPNP</sequence>
<protein>
    <submittedName>
        <fullName evidence="2">Uncharacterized protein</fullName>
    </submittedName>
</protein>
<evidence type="ECO:0000313" key="3">
    <source>
        <dbReference type="Proteomes" id="UP001311232"/>
    </source>
</evidence>
<proteinExistence type="predicted"/>
<comment type="caution">
    <text evidence="2">The sequence shown here is derived from an EMBL/GenBank/DDBJ whole genome shotgun (WGS) entry which is preliminary data.</text>
</comment>
<feature type="region of interest" description="Disordered" evidence="1">
    <location>
        <begin position="1"/>
        <end position="222"/>
    </location>
</feature>
<evidence type="ECO:0000313" key="2">
    <source>
        <dbReference type="EMBL" id="KAK5607983.1"/>
    </source>
</evidence>
<feature type="compositionally biased region" description="Basic residues" evidence="1">
    <location>
        <begin position="185"/>
        <end position="194"/>
    </location>
</feature>